<sequence length="99" mass="10536">MEGGTISFMGSLVEPTCNLSTAPDLLSQAASVEGARQSYRRSCSGGTTRTTVDASRTYSTSVVHLSSIESDQVLRYFAGYVRAAQSSTADPVLVTQTYE</sequence>
<evidence type="ECO:0000313" key="1">
    <source>
        <dbReference type="EMBL" id="RUL64447.1"/>
    </source>
</evidence>
<keyword evidence="2" id="KW-1185">Reference proteome</keyword>
<organism evidence="1 2">
    <name type="scientific">Dyella dinghuensis</name>
    <dbReference type="NCBI Taxonomy" id="1920169"/>
    <lineage>
        <taxon>Bacteria</taxon>
        <taxon>Pseudomonadati</taxon>
        <taxon>Pseudomonadota</taxon>
        <taxon>Gammaproteobacteria</taxon>
        <taxon>Lysobacterales</taxon>
        <taxon>Rhodanobacteraceae</taxon>
        <taxon>Dyella</taxon>
    </lineage>
</organism>
<reference evidence="1 2" key="1">
    <citation type="submission" date="2018-12" db="EMBL/GenBank/DDBJ databases">
        <title>Dyella dinghuensis sp. nov. DHOA06 and Dyella choica sp. nov. 4M-K27, isolated from forest soil.</title>
        <authorList>
            <person name="Qiu L.-H."/>
            <person name="Gao Z.-H."/>
        </authorList>
    </citation>
    <scope>NUCLEOTIDE SEQUENCE [LARGE SCALE GENOMIC DNA]</scope>
    <source>
        <strain evidence="1 2">DHOA06</strain>
    </source>
</reference>
<dbReference type="EMBL" id="RYZR01000005">
    <property type="protein sequence ID" value="RUL64447.1"/>
    <property type="molecule type" value="Genomic_DNA"/>
</dbReference>
<dbReference type="AlphaFoldDB" id="A0A432LU25"/>
<dbReference type="RefSeq" id="WP_126673727.1">
    <property type="nucleotide sequence ID" value="NZ_RYZR01000005.1"/>
</dbReference>
<accession>A0A432LU25</accession>
<comment type="caution">
    <text evidence="1">The sequence shown here is derived from an EMBL/GenBank/DDBJ whole genome shotgun (WGS) entry which is preliminary data.</text>
</comment>
<name>A0A432LU25_9GAMM</name>
<dbReference type="Proteomes" id="UP000267077">
    <property type="component" value="Unassembled WGS sequence"/>
</dbReference>
<proteinExistence type="predicted"/>
<evidence type="ECO:0000313" key="2">
    <source>
        <dbReference type="Proteomes" id="UP000267077"/>
    </source>
</evidence>
<gene>
    <name evidence="1" type="ORF">EKH79_10480</name>
</gene>
<protein>
    <submittedName>
        <fullName evidence="1">Uncharacterized protein</fullName>
    </submittedName>
</protein>
<dbReference type="OrthoDB" id="5957498at2"/>